<evidence type="ECO:0000313" key="3">
    <source>
        <dbReference type="EMBL" id="EUC59235.1"/>
    </source>
</evidence>
<feature type="non-terminal residue" evidence="3">
    <location>
        <position position="201"/>
    </location>
</feature>
<dbReference type="AlphaFoldDB" id="A0A0A1UK77"/>
<name>A0A0A1UK77_9AGAM</name>
<feature type="chain" id="PRO_5001991422" description="Lysine-specific metallo-endopeptidase domain-containing protein" evidence="1">
    <location>
        <begin position="18"/>
        <end position="201"/>
    </location>
</feature>
<dbReference type="GO" id="GO:0004222">
    <property type="term" value="F:metalloendopeptidase activity"/>
    <property type="evidence" value="ECO:0007669"/>
    <property type="project" value="InterPro"/>
</dbReference>
<keyword evidence="1" id="KW-0732">Signal</keyword>
<evidence type="ECO:0000259" key="2">
    <source>
        <dbReference type="Pfam" id="PF14521"/>
    </source>
</evidence>
<comment type="caution">
    <text evidence="3">The sequence shown here is derived from an EMBL/GenBank/DDBJ whole genome shotgun (WGS) entry which is preliminary data.</text>
</comment>
<organism evidence="3 4">
    <name type="scientific">Rhizoctonia solani AG-3 Rhs1AP</name>
    <dbReference type="NCBI Taxonomy" id="1086054"/>
    <lineage>
        <taxon>Eukaryota</taxon>
        <taxon>Fungi</taxon>
        <taxon>Dikarya</taxon>
        <taxon>Basidiomycota</taxon>
        <taxon>Agaricomycotina</taxon>
        <taxon>Agaricomycetes</taxon>
        <taxon>Cantharellales</taxon>
        <taxon>Ceratobasidiaceae</taxon>
        <taxon>Rhizoctonia</taxon>
    </lineage>
</organism>
<dbReference type="Pfam" id="PF14521">
    <property type="entry name" value="Aspzincin_M35"/>
    <property type="match status" value="1"/>
</dbReference>
<dbReference type="EMBL" id="JATN01000321">
    <property type="protein sequence ID" value="EUC59235.1"/>
    <property type="molecule type" value="Genomic_DNA"/>
</dbReference>
<feature type="domain" description="Lysine-specific metallo-endopeptidase" evidence="2">
    <location>
        <begin position="127"/>
        <end position="185"/>
    </location>
</feature>
<protein>
    <recommendedName>
        <fullName evidence="2">Lysine-specific metallo-endopeptidase domain-containing protein</fullName>
    </recommendedName>
</protein>
<dbReference type="InterPro" id="IPR029463">
    <property type="entry name" value="Lys_MEP"/>
</dbReference>
<reference evidence="4" key="1">
    <citation type="journal article" date="2014" name="Genome Announc.">
        <title>Draft genome sequence of the plant-pathogenic soil fungus Rhizoctonia solani anastomosis group 3 strain Rhs1AP.</title>
        <authorList>
            <person name="Cubeta M.A."/>
            <person name="Thomas E."/>
            <person name="Dean R.A."/>
            <person name="Jabaji S."/>
            <person name="Neate S.M."/>
            <person name="Tavantzis S."/>
            <person name="Toda T."/>
            <person name="Vilgalys R."/>
            <person name="Bharathan N."/>
            <person name="Fedorova-Abrams N."/>
            <person name="Pakala S.B."/>
            <person name="Pakala S.M."/>
            <person name="Zafar N."/>
            <person name="Joardar V."/>
            <person name="Losada L."/>
            <person name="Nierman W.C."/>
        </authorList>
    </citation>
    <scope>NUCLEOTIDE SEQUENCE [LARGE SCALE GENOMIC DNA]</scope>
    <source>
        <strain evidence="4">AG-3</strain>
    </source>
</reference>
<dbReference type="Proteomes" id="UP000030108">
    <property type="component" value="Unassembled WGS sequence"/>
</dbReference>
<dbReference type="SUPFAM" id="SSF55486">
    <property type="entry name" value="Metalloproteases ('zincins'), catalytic domain"/>
    <property type="match status" value="1"/>
</dbReference>
<dbReference type="Gene3D" id="3.40.390.10">
    <property type="entry name" value="Collagenase (Catalytic Domain)"/>
    <property type="match status" value="2"/>
</dbReference>
<gene>
    <name evidence="3" type="ORF">RSOL_304900</name>
</gene>
<proteinExistence type="predicted"/>
<dbReference type="InterPro" id="IPR024079">
    <property type="entry name" value="MetalloPept_cat_dom_sf"/>
</dbReference>
<accession>A0A0A1UK77</accession>
<sequence length="201" mass="22054">MFAAAVSVPFAALLVSADRSLSNKLGTPVNSTLTNATVAEIQTQEKYVFSKNSVDYPSGHSLSKRQSYVGCSPNQQAMIEDAVELAQTYAKNSYDYLKYDPDRLHLYTKWFGAFHPDRYALALENFSSPDTGVDSKAYALIQGGTTFNEVVGARQHVMGVRRVVQFAANNPEGAIQNVDNHALFAINVSLGDFDVAHYAFK</sequence>
<evidence type="ECO:0000313" key="4">
    <source>
        <dbReference type="Proteomes" id="UP000030108"/>
    </source>
</evidence>
<evidence type="ECO:0000256" key="1">
    <source>
        <dbReference type="SAM" id="SignalP"/>
    </source>
</evidence>
<feature type="signal peptide" evidence="1">
    <location>
        <begin position="1"/>
        <end position="17"/>
    </location>
</feature>